<dbReference type="PIRSF" id="PIRSF018266">
    <property type="entry name" value="FecR"/>
    <property type="match status" value="1"/>
</dbReference>
<dbReference type="Gene3D" id="2.60.120.1440">
    <property type="match status" value="1"/>
</dbReference>
<dbReference type="InterPro" id="IPR032623">
    <property type="entry name" value="FecR_N"/>
</dbReference>
<accession>A0A4Q6XVK6</accession>
<reference evidence="3 4" key="1">
    <citation type="submission" date="2019-02" db="EMBL/GenBank/DDBJ databases">
        <authorList>
            <person name="Li Y."/>
        </authorList>
    </citation>
    <scope>NUCLEOTIDE SEQUENCE [LARGE SCALE GENOMIC DNA]</scope>
    <source>
        <strain evidence="3 4">3-7</strain>
    </source>
</reference>
<evidence type="ECO:0000313" key="4">
    <source>
        <dbReference type="Proteomes" id="UP000292085"/>
    </source>
</evidence>
<dbReference type="InterPro" id="IPR006860">
    <property type="entry name" value="FecR"/>
</dbReference>
<gene>
    <name evidence="3" type="ORF">EWE75_21565</name>
</gene>
<sequence length="340" mass="35894">MTPDVGKEAGTDEAVRDEAIAWLGRLRGPGGAEYHAAFEDWYTASPHNAEIYDDVLGNWERMALAGRTPIGEASRRQAATSGALRWPRIAVAAAAAMVLVVLSGVGLHRFGVIGTSPTAPTEVASRTGEIRTVTLADGSRVTLDTDTLLEIAYTTGERRLTLERGRARFDVAHDPARPFIVMAGSGTVIAHGTLFDVERLGARVLVSLLRGSVEVTGLPADTNGLASKGRFLKPGQRLAIESRAAPGSPTALSATETRWTSGMLSFDDTPLAEVAAATNRYNGVKIGLADPALGELRFSGTFTARDPLGLARMAAAMFDLSLSRDDQGNILLGRPSAASK</sequence>
<dbReference type="OrthoDB" id="7492241at2"/>
<dbReference type="Pfam" id="PF04773">
    <property type="entry name" value="FecR"/>
    <property type="match status" value="1"/>
</dbReference>
<dbReference type="RefSeq" id="WP_130160155.1">
    <property type="nucleotide sequence ID" value="NZ_SGIS01000053.1"/>
</dbReference>
<dbReference type="GO" id="GO:0016989">
    <property type="term" value="F:sigma factor antagonist activity"/>
    <property type="evidence" value="ECO:0007669"/>
    <property type="project" value="TreeGrafter"/>
</dbReference>
<dbReference type="Gene3D" id="3.55.50.30">
    <property type="match status" value="1"/>
</dbReference>
<comment type="caution">
    <text evidence="3">The sequence shown here is derived from an EMBL/GenBank/DDBJ whole genome shotgun (WGS) entry which is preliminary data.</text>
</comment>
<dbReference type="AlphaFoldDB" id="A0A4Q6XVK6"/>
<proteinExistence type="predicted"/>
<organism evidence="3 4">
    <name type="scientific">Sphingomonas populi</name>
    <dbReference type="NCBI Taxonomy" id="2484750"/>
    <lineage>
        <taxon>Bacteria</taxon>
        <taxon>Pseudomonadati</taxon>
        <taxon>Pseudomonadota</taxon>
        <taxon>Alphaproteobacteria</taxon>
        <taxon>Sphingomonadales</taxon>
        <taxon>Sphingomonadaceae</taxon>
        <taxon>Sphingomonas</taxon>
    </lineage>
</organism>
<dbReference type="InterPro" id="IPR012373">
    <property type="entry name" value="Ferrdict_sens_TM"/>
</dbReference>
<name>A0A4Q6XVK6_9SPHN</name>
<dbReference type="PANTHER" id="PTHR30273">
    <property type="entry name" value="PERIPLASMIC SIGNAL SENSOR AND SIGMA FACTOR ACTIVATOR FECR-RELATED"/>
    <property type="match status" value="1"/>
</dbReference>
<dbReference type="EMBL" id="SGIS01000053">
    <property type="protein sequence ID" value="RZF60727.1"/>
    <property type="molecule type" value="Genomic_DNA"/>
</dbReference>
<feature type="domain" description="FecR N-terminal" evidence="2">
    <location>
        <begin position="17"/>
        <end position="55"/>
    </location>
</feature>
<feature type="domain" description="FecR protein" evidence="1">
    <location>
        <begin position="123"/>
        <end position="214"/>
    </location>
</feature>
<dbReference type="Proteomes" id="UP000292085">
    <property type="component" value="Unassembled WGS sequence"/>
</dbReference>
<evidence type="ECO:0000259" key="2">
    <source>
        <dbReference type="Pfam" id="PF16220"/>
    </source>
</evidence>
<dbReference type="PANTHER" id="PTHR30273:SF2">
    <property type="entry name" value="PROTEIN FECR"/>
    <property type="match status" value="1"/>
</dbReference>
<protein>
    <submittedName>
        <fullName evidence="3">DUF4974 domain-containing protein</fullName>
    </submittedName>
</protein>
<evidence type="ECO:0000313" key="3">
    <source>
        <dbReference type="EMBL" id="RZF60727.1"/>
    </source>
</evidence>
<keyword evidence="4" id="KW-1185">Reference proteome</keyword>
<dbReference type="Pfam" id="PF16220">
    <property type="entry name" value="DUF4880"/>
    <property type="match status" value="1"/>
</dbReference>
<evidence type="ECO:0000259" key="1">
    <source>
        <dbReference type="Pfam" id="PF04773"/>
    </source>
</evidence>